<dbReference type="RefSeq" id="WP_165910086.1">
    <property type="nucleotide sequence ID" value="NZ_JBHUNN010000002.1"/>
</dbReference>
<name>A0A4R2GHM1_9HYPH</name>
<dbReference type="InterPro" id="IPR029470">
    <property type="entry name" value="PDDEXK_4"/>
</dbReference>
<dbReference type="AlphaFoldDB" id="A0A4R2GHM1"/>
<organism evidence="1 2">
    <name type="scientific">Camelimonas lactis</name>
    <dbReference type="NCBI Taxonomy" id="659006"/>
    <lineage>
        <taxon>Bacteria</taxon>
        <taxon>Pseudomonadati</taxon>
        <taxon>Pseudomonadota</taxon>
        <taxon>Alphaproteobacteria</taxon>
        <taxon>Hyphomicrobiales</taxon>
        <taxon>Chelatococcaceae</taxon>
        <taxon>Camelimonas</taxon>
    </lineage>
</organism>
<reference evidence="1 2" key="1">
    <citation type="submission" date="2019-03" db="EMBL/GenBank/DDBJ databases">
        <title>Genomic Encyclopedia of Type Strains, Phase IV (KMG-IV): sequencing the most valuable type-strain genomes for metagenomic binning, comparative biology and taxonomic classification.</title>
        <authorList>
            <person name="Goeker M."/>
        </authorList>
    </citation>
    <scope>NUCLEOTIDE SEQUENCE [LARGE SCALE GENOMIC DNA]</scope>
    <source>
        <strain evidence="1 2">DSM 22958</strain>
    </source>
</reference>
<dbReference type="Proteomes" id="UP000294881">
    <property type="component" value="Unassembled WGS sequence"/>
</dbReference>
<keyword evidence="2" id="KW-1185">Reference proteome</keyword>
<sequence>METGTLDAELTRRQLAELIIEDPDFGELEKNLSTYCPFEAVGMVNAEIRHSAFLAHALDPYRPHEFGPEFLRLLLDTILKALEAPPISRLELHMADFDDVDVRREWRHIDVLVALPTAKLVIAFELKIGAGEGHDQLGRYSRAIEATWPAEAGWRHLKLFLTRNAEQPSDDTWYPIDYGLVIDAIDRFKNASDAGAPLARQTLIAYATMLRRRHMGSEQLDKIAETLWKKHAEALNFLLDRRPDADGGLGQMLLDRQSEIAASVSTGSLTLVPERSNKRWIIFNVKEWSDIPGFKLAQWTPSGHFIQVQIEVDPRFVKLFVTLGPGPEEYRANFYSMCSDLMPRKGAKGAGWKTVSSKTILGRSAIETADGPEELCDRIQEYLRDWVRNEVAQVDARLRPIAVGGIASTATNEALP</sequence>
<evidence type="ECO:0000313" key="1">
    <source>
        <dbReference type="EMBL" id="TCO06779.1"/>
    </source>
</evidence>
<comment type="caution">
    <text evidence="1">The sequence shown here is derived from an EMBL/GenBank/DDBJ whole genome shotgun (WGS) entry which is preliminary data.</text>
</comment>
<gene>
    <name evidence="1" type="ORF">EV666_1482</name>
</gene>
<protein>
    <submittedName>
        <fullName evidence="1">PD-(D/E)XK nuclease superfamily protein</fullName>
    </submittedName>
</protein>
<evidence type="ECO:0000313" key="2">
    <source>
        <dbReference type="Proteomes" id="UP000294881"/>
    </source>
</evidence>
<dbReference type="Pfam" id="PF14281">
    <property type="entry name" value="PDDEXK_4"/>
    <property type="match status" value="1"/>
</dbReference>
<proteinExistence type="predicted"/>
<dbReference type="EMBL" id="SLWL01000048">
    <property type="protein sequence ID" value="TCO06779.1"/>
    <property type="molecule type" value="Genomic_DNA"/>
</dbReference>
<accession>A0A4R2GHM1</accession>